<keyword evidence="4 16" id="KW-0813">Transport</keyword>
<keyword evidence="12 16" id="KW-0830">Ubiquinone</keyword>
<evidence type="ECO:0000256" key="10">
    <source>
        <dbReference type="ARBA" id="ARBA00022989"/>
    </source>
</evidence>
<evidence type="ECO:0000256" key="7">
    <source>
        <dbReference type="ARBA" id="ARBA00022792"/>
    </source>
</evidence>
<protein>
    <recommendedName>
        <fullName evidence="3 16">NADH-ubiquinone oxidoreductase chain 5</fullName>
        <ecNumber evidence="2 16">7.1.1.2</ecNumber>
    </recommendedName>
</protein>
<dbReference type="EC" id="7.1.1.2" evidence="2 16"/>
<evidence type="ECO:0000256" key="14">
    <source>
        <dbReference type="ARBA" id="ARBA00023136"/>
    </source>
</evidence>
<keyword evidence="5" id="KW-0679">Respiratory chain</keyword>
<name>A0A342K6K1_9TELE</name>
<evidence type="ECO:0000256" key="12">
    <source>
        <dbReference type="ARBA" id="ARBA00023075"/>
    </source>
</evidence>
<evidence type="ECO:0000256" key="9">
    <source>
        <dbReference type="ARBA" id="ARBA00022982"/>
    </source>
</evidence>
<feature type="domain" description="NADH dehydrogenase subunit 5 C-terminal" evidence="19">
    <location>
        <begin position="428"/>
        <end position="609"/>
    </location>
</feature>
<dbReference type="CTD" id="4540"/>
<keyword evidence="7" id="KW-0999">Mitochondrion inner membrane</keyword>
<feature type="transmembrane region" description="Helical" evidence="16">
    <location>
        <begin position="462"/>
        <end position="479"/>
    </location>
</feature>
<organism evidence="20">
    <name type="scientific">Pungitius laevis</name>
    <name type="common">smoothtail ninespine stickleback</name>
    <dbReference type="NCBI Taxonomy" id="1480062"/>
    <lineage>
        <taxon>Eukaryota</taxon>
        <taxon>Metazoa</taxon>
        <taxon>Chordata</taxon>
        <taxon>Craniata</taxon>
        <taxon>Vertebrata</taxon>
        <taxon>Euteleostomi</taxon>
        <taxon>Actinopterygii</taxon>
        <taxon>Neopterygii</taxon>
        <taxon>Teleostei</taxon>
        <taxon>Neoteleostei</taxon>
        <taxon>Acanthomorphata</taxon>
        <taxon>Eupercaria</taxon>
        <taxon>Perciformes</taxon>
        <taxon>Cottioidei</taxon>
        <taxon>Gasterosteales</taxon>
        <taxon>Gasterosteidae</taxon>
        <taxon>Pungitius</taxon>
    </lineage>
</organism>
<feature type="transmembrane region" description="Helical" evidence="16">
    <location>
        <begin position="90"/>
        <end position="110"/>
    </location>
</feature>
<feature type="transmembrane region" description="Helical" evidence="16">
    <location>
        <begin position="145"/>
        <end position="165"/>
    </location>
</feature>
<feature type="transmembrane region" description="Helical" evidence="16">
    <location>
        <begin position="307"/>
        <end position="325"/>
    </location>
</feature>
<feature type="transmembrane region" description="Helical" evidence="16">
    <location>
        <begin position="40"/>
        <end position="60"/>
    </location>
</feature>
<dbReference type="GO" id="GO:0015990">
    <property type="term" value="P:electron transport coupled proton transport"/>
    <property type="evidence" value="ECO:0007669"/>
    <property type="project" value="TreeGrafter"/>
</dbReference>
<dbReference type="AlphaFoldDB" id="A0A342K6K1"/>
<feature type="transmembrane region" description="Helical" evidence="16">
    <location>
        <begin position="331"/>
        <end position="353"/>
    </location>
</feature>
<dbReference type="InterPro" id="IPR001750">
    <property type="entry name" value="ND/Mrp_TM"/>
</dbReference>
<keyword evidence="8" id="KW-1278">Translocase</keyword>
<comment type="catalytic activity">
    <reaction evidence="15 16">
        <text>a ubiquinone + NADH + 5 H(+)(in) = a ubiquinol + NAD(+) + 4 H(+)(out)</text>
        <dbReference type="Rhea" id="RHEA:29091"/>
        <dbReference type="Rhea" id="RHEA-COMP:9565"/>
        <dbReference type="Rhea" id="RHEA-COMP:9566"/>
        <dbReference type="ChEBI" id="CHEBI:15378"/>
        <dbReference type="ChEBI" id="CHEBI:16389"/>
        <dbReference type="ChEBI" id="CHEBI:17976"/>
        <dbReference type="ChEBI" id="CHEBI:57540"/>
        <dbReference type="ChEBI" id="CHEBI:57945"/>
        <dbReference type="EC" id="7.1.1.2"/>
    </reaction>
</comment>
<dbReference type="GeneID" id="26897912"/>
<keyword evidence="10 16" id="KW-1133">Transmembrane helix</keyword>
<dbReference type="InterPro" id="IPR010934">
    <property type="entry name" value="NADH_DH_su5_C"/>
</dbReference>
<feature type="transmembrane region" description="Helical" evidence="16">
    <location>
        <begin position="215"/>
        <end position="235"/>
    </location>
</feature>
<evidence type="ECO:0000256" key="15">
    <source>
        <dbReference type="ARBA" id="ARBA00049551"/>
    </source>
</evidence>
<dbReference type="Pfam" id="PF00662">
    <property type="entry name" value="Proton_antipo_N"/>
    <property type="match status" value="1"/>
</dbReference>
<dbReference type="GO" id="GO:0005743">
    <property type="term" value="C:mitochondrial inner membrane"/>
    <property type="evidence" value="ECO:0007669"/>
    <property type="project" value="UniProtKB-SubCell"/>
</dbReference>
<comment type="subcellular location">
    <subcellularLocation>
        <location evidence="1">Mitochondrion inner membrane</location>
        <topology evidence="1">Multi-pass membrane protein</topology>
    </subcellularLocation>
</comment>
<evidence type="ECO:0000256" key="2">
    <source>
        <dbReference type="ARBA" id="ARBA00012944"/>
    </source>
</evidence>
<evidence type="ECO:0000256" key="1">
    <source>
        <dbReference type="ARBA" id="ARBA00004448"/>
    </source>
</evidence>
<dbReference type="GO" id="GO:0042773">
    <property type="term" value="P:ATP synthesis coupled electron transport"/>
    <property type="evidence" value="ECO:0007669"/>
    <property type="project" value="InterPro"/>
</dbReference>
<evidence type="ECO:0000256" key="4">
    <source>
        <dbReference type="ARBA" id="ARBA00022448"/>
    </source>
</evidence>
<dbReference type="PANTHER" id="PTHR42829">
    <property type="entry name" value="NADH-UBIQUINONE OXIDOREDUCTASE CHAIN 5"/>
    <property type="match status" value="1"/>
</dbReference>
<keyword evidence="6 16" id="KW-0812">Transmembrane</keyword>
<feature type="transmembrane region" description="Helical" evidence="16">
    <location>
        <begin position="279"/>
        <end position="300"/>
    </location>
</feature>
<dbReference type="InterPro" id="IPR003945">
    <property type="entry name" value="NU5C-like"/>
</dbReference>
<geneLocation type="mitochondrion" evidence="20"/>
<feature type="transmembrane region" description="Helical" evidence="16">
    <location>
        <begin position="594"/>
        <end position="611"/>
    </location>
</feature>
<proteinExistence type="inferred from homology"/>
<feature type="transmembrane region" description="Helical" evidence="16">
    <location>
        <begin position="6"/>
        <end position="28"/>
    </location>
</feature>
<feature type="transmembrane region" description="Helical" evidence="16">
    <location>
        <begin position="413"/>
        <end position="441"/>
    </location>
</feature>
<reference evidence="20" key="1">
    <citation type="journal article" date="2016" name="Mitochondrial DNA Part B Resour">
        <title>Complete mitochondrial genomes of the Pungitius sticklebacks (Gasterosteiformes, Gasterosteidae).</title>
        <authorList>
            <person name="Guo B."/>
        </authorList>
    </citation>
    <scope>NUCLEOTIDE SEQUENCE</scope>
    <source>
        <strain evidence="20">FRNOH7</strain>
    </source>
</reference>
<keyword evidence="11 16" id="KW-0520">NAD</keyword>
<dbReference type="Pfam" id="PF06455">
    <property type="entry name" value="NADH5_C"/>
    <property type="match status" value="1"/>
</dbReference>
<feature type="domain" description="NADH-Ubiquinone oxidoreductase (complex I) chain 5 N-terminal" evidence="18">
    <location>
        <begin position="73"/>
        <end position="123"/>
    </location>
</feature>
<feature type="transmembrane region" description="Helical" evidence="16">
    <location>
        <begin position="122"/>
        <end position="139"/>
    </location>
</feature>
<keyword evidence="9" id="KW-0249">Electron transport</keyword>
<dbReference type="Pfam" id="PF00361">
    <property type="entry name" value="Proton_antipo_M"/>
    <property type="match status" value="1"/>
</dbReference>
<accession>A0A342K6K1</accession>
<dbReference type="NCBIfam" id="TIGR01974">
    <property type="entry name" value="NDH_I_L"/>
    <property type="match status" value="1"/>
</dbReference>
<evidence type="ECO:0000256" key="8">
    <source>
        <dbReference type="ARBA" id="ARBA00022967"/>
    </source>
</evidence>
<evidence type="ECO:0000256" key="13">
    <source>
        <dbReference type="ARBA" id="ARBA00023128"/>
    </source>
</evidence>
<dbReference type="RefSeq" id="YP_009236063.1">
    <property type="nucleotide sequence ID" value="NC_029473.1"/>
</dbReference>
<dbReference type="InterPro" id="IPR001516">
    <property type="entry name" value="Proton_antipo_N"/>
</dbReference>
<dbReference type="GO" id="GO:0003954">
    <property type="term" value="F:NADH dehydrogenase activity"/>
    <property type="evidence" value="ECO:0007669"/>
    <property type="project" value="TreeGrafter"/>
</dbReference>
<feature type="transmembrane region" description="Helical" evidence="16">
    <location>
        <begin position="247"/>
        <end position="267"/>
    </location>
</feature>
<comment type="similarity">
    <text evidence="16">Belongs to the complex I subunit 5 family.</text>
</comment>
<sequence>MWQAPPVIYSGMIIILMILSFALVTALMQGNSALNQTVPNITSAVKLSFFISLLPLFMFFNEGAETIISSWTWMNTTCFEINLSFKFDQYSVIFTTIALYVTWSILEFASWYMHSDPNISRFFKYLLIFLMAMLILVTANNMFQLFIGWEGVGIMSFLLIGWWGGRADANTAALQAVVYNRIGDIGLIFAMAWMATKLNSWEMQQIFAASKEFDLTFPLLGLIVAAAGKSAQFGLHPWLPSAMEGPTPVSALLHSSTMVVAGIFLLVRLSPLLEENQTALTICLCLGALTTLFTATCALTQNDIKKIVAFSTSSQLGLMMVAIGLNQPHLAFLHICTHAFFKAMLFLCSGSVIHSLNDEQDIRKMGGMQFLTPLTSSCLTIGSLALAGTPFLAGFFSKDAILEALNTSHLNAWALVLTLIATSFTAIYSLRVIFFVSMGYPRFNPLSPINENNPTVINPIKRLAWGSITAGFLITSTIIPLKTPIITMPPLLKLAALAVSLLGLIIALELASLTAKQYRSTPPLTPHHFSNMLGFFPSTIHRLIPKLGLTLGQTIASQTLDQTWIEKVGPKAIAYHTNPLITTTSNTQRGLVKTYLALFLLTLAFAMLLVAF</sequence>
<keyword evidence="13 16" id="KW-0496">Mitochondrion</keyword>
<evidence type="ECO:0000256" key="6">
    <source>
        <dbReference type="ARBA" id="ARBA00022692"/>
    </source>
</evidence>
<keyword evidence="14 16" id="KW-0472">Membrane</keyword>
<evidence type="ECO:0000259" key="18">
    <source>
        <dbReference type="Pfam" id="PF00662"/>
    </source>
</evidence>
<evidence type="ECO:0000256" key="5">
    <source>
        <dbReference type="ARBA" id="ARBA00022660"/>
    </source>
</evidence>
<evidence type="ECO:0000256" key="16">
    <source>
        <dbReference type="RuleBase" id="RU003404"/>
    </source>
</evidence>
<evidence type="ECO:0000256" key="3">
    <source>
        <dbReference type="ARBA" id="ARBA00021096"/>
    </source>
</evidence>
<dbReference type="EMBL" id="KT989567">
    <property type="protein sequence ID" value="AME17779.1"/>
    <property type="molecule type" value="Genomic_DNA"/>
</dbReference>
<dbReference type="GO" id="GO:0008137">
    <property type="term" value="F:NADH dehydrogenase (ubiquinone) activity"/>
    <property type="evidence" value="ECO:0007669"/>
    <property type="project" value="UniProtKB-EC"/>
</dbReference>
<evidence type="ECO:0000259" key="17">
    <source>
        <dbReference type="Pfam" id="PF00361"/>
    </source>
</evidence>
<evidence type="ECO:0000259" key="19">
    <source>
        <dbReference type="Pfam" id="PF06455"/>
    </source>
</evidence>
<evidence type="ECO:0000313" key="20">
    <source>
        <dbReference type="EMBL" id="AME17779.1"/>
    </source>
</evidence>
<dbReference type="InterPro" id="IPR018393">
    <property type="entry name" value="NADHpl_OxRdtase_5_subgr"/>
</dbReference>
<comment type="function">
    <text evidence="16">Core subunit of the mitochondrial membrane respiratory chain NADH dehydrogenase (Complex I) which catalyzes electron transfer from NADH through the respiratory chain, using ubiquinone as an electron acceptor. Essential for the catalytic activity and assembly of complex I.</text>
</comment>
<gene>
    <name evidence="20" type="primary">ND5</name>
</gene>
<feature type="domain" description="NADH:quinone oxidoreductase/Mrp antiporter transmembrane" evidence="17">
    <location>
        <begin position="139"/>
        <end position="424"/>
    </location>
</feature>
<evidence type="ECO:0000256" key="11">
    <source>
        <dbReference type="ARBA" id="ARBA00023027"/>
    </source>
</evidence>
<feature type="transmembrane region" description="Helical" evidence="16">
    <location>
        <begin position="177"/>
        <end position="195"/>
    </location>
</feature>
<feature type="transmembrane region" description="Helical" evidence="16">
    <location>
        <begin position="374"/>
        <end position="393"/>
    </location>
</feature>
<dbReference type="PANTHER" id="PTHR42829:SF2">
    <property type="entry name" value="NADH-UBIQUINONE OXIDOREDUCTASE CHAIN 5"/>
    <property type="match status" value="1"/>
</dbReference>
<dbReference type="PRINTS" id="PR01434">
    <property type="entry name" value="NADHDHGNASE5"/>
</dbReference>
<feature type="transmembrane region" description="Helical" evidence="16">
    <location>
        <begin position="491"/>
        <end position="511"/>
    </location>
</feature>